<evidence type="ECO:0000256" key="1">
    <source>
        <dbReference type="ARBA" id="ARBA00001864"/>
    </source>
</evidence>
<dbReference type="InterPro" id="IPR050146">
    <property type="entry name" value="Type-I_3-dehydroquinase"/>
</dbReference>
<feature type="binding site" evidence="4">
    <location>
        <position position="218"/>
    </location>
    <ligand>
        <name>3-dehydroquinate</name>
        <dbReference type="ChEBI" id="CHEBI:32364"/>
    </ligand>
</feature>
<dbReference type="RefSeq" id="WP_099789031.1">
    <property type="nucleotide sequence ID" value="NZ_JBHLYV010000022.1"/>
</dbReference>
<dbReference type="NCBIfam" id="TIGR01093">
    <property type="entry name" value="aroD"/>
    <property type="match status" value="1"/>
</dbReference>
<dbReference type="OrthoDB" id="9813659at2"/>
<feature type="binding site" evidence="4">
    <location>
        <position position="241"/>
    </location>
    <ligand>
        <name>3-dehydroquinate</name>
        <dbReference type="ChEBI" id="CHEBI:32364"/>
    </ligand>
</feature>
<dbReference type="FunFam" id="3.20.20.70:FF:000047">
    <property type="entry name" value="3-dehydroquinate dehydratase"/>
    <property type="match status" value="1"/>
</dbReference>
<evidence type="ECO:0000256" key="4">
    <source>
        <dbReference type="HAMAP-Rule" id="MF_00214"/>
    </source>
</evidence>
<dbReference type="Proteomes" id="UP000230390">
    <property type="component" value="Unassembled WGS sequence"/>
</dbReference>
<comment type="caution">
    <text evidence="4">Lacks conserved residue(s) required for the propagation of feature annotation.</text>
</comment>
<comment type="similarity">
    <text evidence="4">Belongs to the type-I 3-dehydroquinase family.</text>
</comment>
<dbReference type="UniPathway" id="UPA00053">
    <property type="reaction ID" value="UER00086"/>
</dbReference>
<comment type="subunit">
    <text evidence="4">Homodimer.</text>
</comment>
<comment type="caution">
    <text evidence="5">The sequence shown here is derived from an EMBL/GenBank/DDBJ whole genome shotgun (WGS) entry which is preliminary data.</text>
</comment>
<evidence type="ECO:0000313" key="6">
    <source>
        <dbReference type="Proteomes" id="UP000230390"/>
    </source>
</evidence>
<organism evidence="5 6">
    <name type="scientific">Massilia eurypsychrophila</name>
    <dbReference type="NCBI Taxonomy" id="1485217"/>
    <lineage>
        <taxon>Bacteria</taxon>
        <taxon>Pseudomonadati</taxon>
        <taxon>Pseudomonadota</taxon>
        <taxon>Betaproteobacteria</taxon>
        <taxon>Burkholderiales</taxon>
        <taxon>Oxalobacteraceae</taxon>
        <taxon>Telluria group</taxon>
        <taxon>Massilia</taxon>
    </lineage>
</organism>
<dbReference type="GO" id="GO:0008652">
    <property type="term" value="P:amino acid biosynthetic process"/>
    <property type="evidence" value="ECO:0007669"/>
    <property type="project" value="UniProtKB-KW"/>
</dbReference>
<feature type="binding site" evidence="4">
    <location>
        <position position="87"/>
    </location>
    <ligand>
        <name>3-dehydroquinate</name>
        <dbReference type="ChEBI" id="CHEBI:32364"/>
    </ligand>
</feature>
<dbReference type="CDD" id="cd00502">
    <property type="entry name" value="DHQase_I"/>
    <property type="match status" value="1"/>
</dbReference>
<dbReference type="AlphaFoldDB" id="A0A2G8TEQ7"/>
<dbReference type="HAMAP" id="MF_00214">
    <property type="entry name" value="AroD"/>
    <property type="match status" value="1"/>
</dbReference>
<keyword evidence="4" id="KW-0057">Aromatic amino acid biosynthesis</keyword>
<evidence type="ECO:0000256" key="2">
    <source>
        <dbReference type="ARBA" id="ARBA00023239"/>
    </source>
</evidence>
<feature type="active site" description="Proton donor/acceptor" evidence="4">
    <location>
        <position position="149"/>
    </location>
</feature>
<evidence type="ECO:0000313" key="5">
    <source>
        <dbReference type="EMBL" id="PIL44513.1"/>
    </source>
</evidence>
<comment type="catalytic activity">
    <reaction evidence="1 4">
        <text>3-dehydroquinate = 3-dehydroshikimate + H2O</text>
        <dbReference type="Rhea" id="RHEA:21096"/>
        <dbReference type="ChEBI" id="CHEBI:15377"/>
        <dbReference type="ChEBI" id="CHEBI:16630"/>
        <dbReference type="ChEBI" id="CHEBI:32364"/>
        <dbReference type="EC" id="4.2.1.10"/>
    </reaction>
</comment>
<feature type="active site" description="Schiff-base intermediate with substrate" evidence="4">
    <location>
        <position position="176"/>
    </location>
</feature>
<comment type="pathway">
    <text evidence="4">Metabolic intermediate biosynthesis; chorismate biosynthesis; chorismate from D-erythrose 4-phosphate and phosphoenolpyruvate: step 3/7.</text>
</comment>
<name>A0A2G8TEQ7_9BURK</name>
<dbReference type="EMBL" id="PDOC01000007">
    <property type="protein sequence ID" value="PIL44513.1"/>
    <property type="molecule type" value="Genomic_DNA"/>
</dbReference>
<feature type="binding site" evidence="4">
    <location>
        <begin position="51"/>
        <end position="53"/>
    </location>
    <ligand>
        <name>3-dehydroquinate</name>
        <dbReference type="ChEBI" id="CHEBI:32364"/>
    </ligand>
</feature>
<dbReference type="InterPro" id="IPR013785">
    <property type="entry name" value="Aldolase_TIM"/>
</dbReference>
<dbReference type="Pfam" id="PF01487">
    <property type="entry name" value="DHquinase_I"/>
    <property type="match status" value="1"/>
</dbReference>
<dbReference type="EC" id="4.2.1.10" evidence="4"/>
<dbReference type="GO" id="GO:0009423">
    <property type="term" value="P:chorismate biosynthetic process"/>
    <property type="evidence" value="ECO:0007669"/>
    <property type="project" value="UniProtKB-UniRule"/>
</dbReference>
<accession>A0A2G8TEQ7</accession>
<sequence length="265" mass="27849">MPTHPKPLDFGGRLLGGHGRALICTPLVGRTTAALKAELTAILPQAPDLVEWRVDFFDAIANQREVLAAAAELRTLAGGVPILFTRRAAHEGGEQIAIDEDAVVALYGALCASGAIDVVDYELSQLEHHRRKVRAVSQAHGVALVVSCHDFHATPGSAEMVATLLRAEREGADIAKLAVMPRAPSDVLHLLDATLQAGAALRIPLITMSMGALGAITRICGWQYGSSVTFAVGQRVSAPGQIPIKELRAAMAALGASRPTQNAPT</sequence>
<protein>
    <recommendedName>
        <fullName evidence="4">3-dehydroquinate dehydratase</fullName>
        <shortName evidence="4">3-dehydroquinase</shortName>
        <ecNumber evidence="4">4.2.1.10</ecNumber>
    </recommendedName>
    <alternativeName>
        <fullName evidence="4">Type I DHQase</fullName>
    </alternativeName>
    <alternativeName>
        <fullName evidence="4">Type I dehydroquinase</fullName>
        <shortName evidence="4">DHQ1</shortName>
    </alternativeName>
</protein>
<keyword evidence="3 4" id="KW-0704">Schiff base</keyword>
<gene>
    <name evidence="4 5" type="primary">aroD</name>
    <name evidence="5" type="ORF">CR105_13745</name>
</gene>
<dbReference type="GO" id="GO:0046279">
    <property type="term" value="P:3,4-dihydroxybenzoate biosynthetic process"/>
    <property type="evidence" value="ECO:0007669"/>
    <property type="project" value="TreeGrafter"/>
</dbReference>
<keyword evidence="6" id="KW-1185">Reference proteome</keyword>
<dbReference type="PANTHER" id="PTHR43699:SF1">
    <property type="entry name" value="3-DEHYDROQUINATE DEHYDRATASE"/>
    <property type="match status" value="1"/>
</dbReference>
<keyword evidence="4" id="KW-0028">Amino-acid biosynthesis</keyword>
<dbReference type="PANTHER" id="PTHR43699">
    <property type="entry name" value="3-DEHYDROQUINATE DEHYDRATASE"/>
    <property type="match status" value="1"/>
</dbReference>
<dbReference type="Gene3D" id="3.20.20.70">
    <property type="entry name" value="Aldolase class I"/>
    <property type="match status" value="1"/>
</dbReference>
<dbReference type="SUPFAM" id="SSF51569">
    <property type="entry name" value="Aldolase"/>
    <property type="match status" value="1"/>
</dbReference>
<dbReference type="InterPro" id="IPR001381">
    <property type="entry name" value="DHquinase_I"/>
</dbReference>
<dbReference type="GO" id="GO:0009073">
    <property type="term" value="P:aromatic amino acid family biosynthetic process"/>
    <property type="evidence" value="ECO:0007669"/>
    <property type="project" value="UniProtKB-KW"/>
</dbReference>
<comment type="function">
    <text evidence="4">Involved in the third step of the chorismate pathway, which leads to the biosynthesis of aromatic amino acids. Catalyzes the cis-dehydration of 3-dehydroquinate (DHQ) and introduces the first double bond of the aromatic ring to yield 3-dehydroshikimate.</text>
</comment>
<proteinExistence type="inferred from homology"/>
<keyword evidence="2 4" id="KW-0456">Lyase</keyword>
<reference evidence="5 6" key="1">
    <citation type="submission" date="2017-10" db="EMBL/GenBank/DDBJ databases">
        <title>Massilia psychrophilum sp. nov., a novel purple-pigmented bacterium isolated from Tianshan glacier, Xinjiang Municipality, China.</title>
        <authorList>
            <person name="Wang H."/>
        </authorList>
    </citation>
    <scope>NUCLEOTIDE SEQUENCE [LARGE SCALE GENOMIC DNA]</scope>
    <source>
        <strain evidence="5 6">JCM 30074</strain>
    </source>
</reference>
<feature type="binding site" evidence="4">
    <location>
        <position position="237"/>
    </location>
    <ligand>
        <name>3-dehydroquinate</name>
        <dbReference type="ChEBI" id="CHEBI:32364"/>
    </ligand>
</feature>
<evidence type="ECO:0000256" key="3">
    <source>
        <dbReference type="ARBA" id="ARBA00023270"/>
    </source>
</evidence>
<dbReference type="GO" id="GO:0003855">
    <property type="term" value="F:3-dehydroquinate dehydratase activity"/>
    <property type="evidence" value="ECO:0007669"/>
    <property type="project" value="UniProtKB-UniRule"/>
</dbReference>